<dbReference type="SUPFAM" id="SSF52540">
    <property type="entry name" value="P-loop containing nucleoside triphosphate hydrolases"/>
    <property type="match status" value="1"/>
</dbReference>
<gene>
    <name evidence="2" type="ORF">J2S41_002929</name>
</gene>
<organism evidence="2 3">
    <name type="scientific">Catenuloplanes atrovinosus</name>
    <dbReference type="NCBI Taxonomy" id="137266"/>
    <lineage>
        <taxon>Bacteria</taxon>
        <taxon>Bacillati</taxon>
        <taxon>Actinomycetota</taxon>
        <taxon>Actinomycetes</taxon>
        <taxon>Micromonosporales</taxon>
        <taxon>Micromonosporaceae</taxon>
        <taxon>Catenuloplanes</taxon>
    </lineage>
</organism>
<evidence type="ECO:0000313" key="2">
    <source>
        <dbReference type="EMBL" id="MDR7276151.1"/>
    </source>
</evidence>
<dbReference type="RefSeq" id="WP_310368085.1">
    <property type="nucleotide sequence ID" value="NZ_JAVDYB010000001.1"/>
</dbReference>
<sequence>MPRGVIYADAVRILGGSGPLVSVADTVLGGVLSAATAGGSDVALSLFDAKNEAVRLGHLVAGRITETVGGLGRYDRNQRLRAAHSVLVVSAAFAALDDCLTEGGVASAEFGRDDQVTLALGTPADGGWLPRLLAAEIPAPSADRGHERLLRDLESWAAAFADRLAAHLTGLAVWDAADDRARRAVTTLLASELPTGTVRRYEESLRRLAAELPEVDLWLRGLEFRAAARGLESLEAALLRATSHRDPRRQRAQLAAAYRAVLDRPILGGDVGDLVMPALRDAYVDPRFRVRAAGTGARPADESWWDEVPRDDLGTFLATHLTSPEAADAPLFLLGQPGAGKSSLTRVLAARLPAADFLVVRVALREVQADAEVQDQIEAAVRATIGETVSWPALAGDADGAMPVVLLDGLDELLQVTGVQRSDYLARVAAFQQREAVLGRPVAVVVTSRMAVADRVRVPAGSLAVRLEPFDDARVDRWLDVWNAANRGRLPAPLTPEVVGRFPDLAAQPLLLLMLALYDATGHDALRRDDAAVDSGRLYERLLREFAAREVGRLHRVATQDVPPDLVEAELLRLSVVAFAMFHRLRLWVTTAELDADLAGLGLRPLAEPAPGAFGAGVTAGQEVVGRFFFIQRAQAIQDGQTLRTYEFLHATFGEYLVARLVVEAVRDAAARARARTLRLGPADDDELLQSLLGYTVLTRRSSVLPFARSLLDPSLRPWLVSRLSAAVTRPRYAELRYSPVDKRADYWMSTYSFNLLLLALACGEPVRASELFVHAKDPASWLRDMAMQWQAAVPSGIWLETIETMSVTRTWAADGRRDIVIAPGRGEPAEPVDPLWTHRRPSGVFADHFALAPALTSMNLTGAMSDDALRHAIEPLLARAPHLVSRFVTHDDGSTESIAHSLVNLLLTSMLEESPAALARAYHKAAVLANAPWLYHGSDERASANAVIALIRRLLARDRNRLPKHEVDSIMKSFARFGPDWGRSSR</sequence>
<evidence type="ECO:0000313" key="3">
    <source>
        <dbReference type="Proteomes" id="UP001183643"/>
    </source>
</evidence>
<dbReference type="EMBL" id="JAVDYB010000001">
    <property type="protein sequence ID" value="MDR7276151.1"/>
    <property type="molecule type" value="Genomic_DNA"/>
</dbReference>
<name>A0AAE3YPG0_9ACTN</name>
<dbReference type="SMART" id="SM00382">
    <property type="entry name" value="AAA"/>
    <property type="match status" value="1"/>
</dbReference>
<dbReference type="Proteomes" id="UP001183643">
    <property type="component" value="Unassembled WGS sequence"/>
</dbReference>
<accession>A0AAE3YPG0</accession>
<dbReference type="InterPro" id="IPR054567">
    <property type="entry name" value="NNH7"/>
</dbReference>
<protein>
    <recommendedName>
        <fullName evidence="1">AAA+ ATPase domain-containing protein</fullName>
    </recommendedName>
</protein>
<keyword evidence="3" id="KW-1185">Reference proteome</keyword>
<reference evidence="2" key="1">
    <citation type="submission" date="2023-07" db="EMBL/GenBank/DDBJ databases">
        <title>Sequencing the genomes of 1000 actinobacteria strains.</title>
        <authorList>
            <person name="Klenk H.-P."/>
        </authorList>
    </citation>
    <scope>NUCLEOTIDE SEQUENCE</scope>
    <source>
        <strain evidence="2">DSM 44707</strain>
    </source>
</reference>
<comment type="caution">
    <text evidence="2">The sequence shown here is derived from an EMBL/GenBank/DDBJ whole genome shotgun (WGS) entry which is preliminary data.</text>
</comment>
<dbReference type="Gene3D" id="3.40.50.300">
    <property type="entry name" value="P-loop containing nucleotide triphosphate hydrolases"/>
    <property type="match status" value="1"/>
</dbReference>
<dbReference type="Pfam" id="PF22738">
    <property type="entry name" value="NNH7"/>
    <property type="match status" value="1"/>
</dbReference>
<dbReference type="InterPro" id="IPR027417">
    <property type="entry name" value="P-loop_NTPase"/>
</dbReference>
<dbReference type="InterPro" id="IPR003593">
    <property type="entry name" value="AAA+_ATPase"/>
</dbReference>
<dbReference type="AlphaFoldDB" id="A0AAE3YPG0"/>
<evidence type="ECO:0000259" key="1">
    <source>
        <dbReference type="SMART" id="SM00382"/>
    </source>
</evidence>
<feature type="domain" description="AAA+ ATPase" evidence="1">
    <location>
        <begin position="327"/>
        <end position="471"/>
    </location>
</feature>
<proteinExistence type="predicted"/>